<dbReference type="Proteomes" id="UP000323597">
    <property type="component" value="Chromosome A11"/>
</dbReference>
<accession>A0A5D2X359</accession>
<evidence type="ECO:0000313" key="2">
    <source>
        <dbReference type="Proteomes" id="UP000323597"/>
    </source>
</evidence>
<evidence type="ECO:0000313" key="1">
    <source>
        <dbReference type="EMBL" id="TYJ08300.1"/>
    </source>
</evidence>
<name>A0A5D2X359_GOSMU</name>
<reference evidence="1 2" key="1">
    <citation type="submission" date="2019-07" db="EMBL/GenBank/DDBJ databases">
        <title>WGS assembly of Gossypium mustelinum.</title>
        <authorList>
            <person name="Chen Z.J."/>
            <person name="Sreedasyam A."/>
            <person name="Ando A."/>
            <person name="Song Q."/>
            <person name="De L."/>
            <person name="Hulse-Kemp A."/>
            <person name="Ding M."/>
            <person name="Ye W."/>
            <person name="Kirkbride R."/>
            <person name="Jenkins J."/>
            <person name="Plott C."/>
            <person name="Lovell J."/>
            <person name="Lin Y.-M."/>
            <person name="Vaughn R."/>
            <person name="Liu B."/>
            <person name="Li W."/>
            <person name="Simpson S."/>
            <person name="Scheffler B."/>
            <person name="Saski C."/>
            <person name="Grover C."/>
            <person name="Hu G."/>
            <person name="Conover J."/>
            <person name="Carlson J."/>
            <person name="Shu S."/>
            <person name="Boston L."/>
            <person name="Williams M."/>
            <person name="Peterson D."/>
            <person name="Mcgee K."/>
            <person name="Jones D."/>
            <person name="Wendel J."/>
            <person name="Stelly D."/>
            <person name="Grimwood J."/>
            <person name="Schmutz J."/>
        </authorList>
    </citation>
    <scope>NUCLEOTIDE SEQUENCE [LARGE SCALE GENOMIC DNA]</scope>
    <source>
        <strain evidence="1">1408120.09</strain>
    </source>
</reference>
<sequence length="50" mass="5546">MEERVNSGCEDMGAKHTNVGCTTRKPGSCVEREWGCCAKGKLRVFETLKI</sequence>
<protein>
    <submittedName>
        <fullName evidence="1">Uncharacterized protein</fullName>
    </submittedName>
</protein>
<proteinExistence type="predicted"/>
<gene>
    <name evidence="1" type="ORF">E1A91_A11G065200v1</name>
</gene>
<organism evidence="1 2">
    <name type="scientific">Gossypium mustelinum</name>
    <name type="common">Cotton</name>
    <name type="synonym">Gossypium caicoense</name>
    <dbReference type="NCBI Taxonomy" id="34275"/>
    <lineage>
        <taxon>Eukaryota</taxon>
        <taxon>Viridiplantae</taxon>
        <taxon>Streptophyta</taxon>
        <taxon>Embryophyta</taxon>
        <taxon>Tracheophyta</taxon>
        <taxon>Spermatophyta</taxon>
        <taxon>Magnoliopsida</taxon>
        <taxon>eudicotyledons</taxon>
        <taxon>Gunneridae</taxon>
        <taxon>Pentapetalae</taxon>
        <taxon>rosids</taxon>
        <taxon>malvids</taxon>
        <taxon>Malvales</taxon>
        <taxon>Malvaceae</taxon>
        <taxon>Malvoideae</taxon>
        <taxon>Gossypium</taxon>
    </lineage>
</organism>
<dbReference type="EMBL" id="CM017646">
    <property type="protein sequence ID" value="TYJ08300.1"/>
    <property type="molecule type" value="Genomic_DNA"/>
</dbReference>
<dbReference type="AlphaFoldDB" id="A0A5D2X359"/>
<keyword evidence="2" id="KW-1185">Reference proteome</keyword>